<feature type="domain" description="EF-hand" evidence="6">
    <location>
        <begin position="98"/>
        <end position="133"/>
    </location>
</feature>
<organism evidence="7 8">
    <name type="scientific">Elaeis guineensis var. tenera</name>
    <name type="common">Oil palm</name>
    <dbReference type="NCBI Taxonomy" id="51953"/>
    <lineage>
        <taxon>Eukaryota</taxon>
        <taxon>Viridiplantae</taxon>
        <taxon>Streptophyta</taxon>
        <taxon>Embryophyta</taxon>
        <taxon>Tracheophyta</taxon>
        <taxon>Spermatophyta</taxon>
        <taxon>Magnoliopsida</taxon>
        <taxon>Liliopsida</taxon>
        <taxon>Arecaceae</taxon>
        <taxon>Arecoideae</taxon>
        <taxon>Cocoseae</taxon>
        <taxon>Elaeidinae</taxon>
        <taxon>Elaeis</taxon>
    </lineage>
</organism>
<feature type="compositionally biased region" description="Basic and acidic residues" evidence="5">
    <location>
        <begin position="135"/>
        <end position="148"/>
    </location>
</feature>
<feature type="domain" description="EF-hand" evidence="6">
    <location>
        <begin position="62"/>
        <end position="97"/>
    </location>
</feature>
<dbReference type="FunFam" id="1.10.238.10:FF:000089">
    <property type="entry name" value="calmodulin-like protein 3"/>
    <property type="match status" value="1"/>
</dbReference>
<keyword evidence="2" id="KW-0479">Metal-binding</keyword>
<evidence type="ECO:0000259" key="6">
    <source>
        <dbReference type="PROSITE" id="PS50222"/>
    </source>
</evidence>
<reference evidence="8" key="1">
    <citation type="submission" date="2025-08" db="UniProtKB">
        <authorList>
            <consortium name="RefSeq"/>
        </authorList>
    </citation>
    <scope>IDENTIFICATION</scope>
</reference>
<evidence type="ECO:0000256" key="3">
    <source>
        <dbReference type="ARBA" id="ARBA00022737"/>
    </source>
</evidence>
<dbReference type="FunFam" id="1.10.238.10:FF:000178">
    <property type="entry name" value="Calmodulin-2 A"/>
    <property type="match status" value="1"/>
</dbReference>
<dbReference type="CDD" id="cd00051">
    <property type="entry name" value="EFh"/>
    <property type="match status" value="2"/>
</dbReference>
<dbReference type="GO" id="GO:0005509">
    <property type="term" value="F:calcium ion binding"/>
    <property type="evidence" value="ECO:0007669"/>
    <property type="project" value="InterPro"/>
</dbReference>
<evidence type="ECO:0000256" key="5">
    <source>
        <dbReference type="SAM" id="MobiDB-lite"/>
    </source>
</evidence>
<evidence type="ECO:0000256" key="2">
    <source>
        <dbReference type="ARBA" id="ARBA00022723"/>
    </source>
</evidence>
<proteinExistence type="predicted"/>
<dbReference type="FunCoup" id="A0A6I9RJI3">
    <property type="interactions" value="138"/>
</dbReference>
<dbReference type="RefSeq" id="XP_010927373.1">
    <property type="nucleotide sequence ID" value="XM_010929071.3"/>
</dbReference>
<dbReference type="InterPro" id="IPR002048">
    <property type="entry name" value="EF_hand_dom"/>
</dbReference>
<dbReference type="OrthoDB" id="26525at2759"/>
<evidence type="ECO:0000313" key="7">
    <source>
        <dbReference type="Proteomes" id="UP000504607"/>
    </source>
</evidence>
<dbReference type="Pfam" id="PF13499">
    <property type="entry name" value="EF-hand_7"/>
    <property type="match status" value="2"/>
</dbReference>
<evidence type="ECO:0000313" key="8">
    <source>
        <dbReference type="RefSeq" id="XP_010927373.1"/>
    </source>
</evidence>
<dbReference type="Proteomes" id="UP000504607">
    <property type="component" value="Chromosome 8"/>
</dbReference>
<keyword evidence="3" id="KW-0677">Repeat</keyword>
<dbReference type="Gene3D" id="1.10.238.10">
    <property type="entry name" value="EF-hand"/>
    <property type="match status" value="2"/>
</dbReference>
<keyword evidence="7" id="KW-1185">Reference proteome</keyword>
<dbReference type="PANTHER" id="PTHR10891">
    <property type="entry name" value="EF-HAND CALCIUM-BINDING DOMAIN CONTAINING PROTEIN"/>
    <property type="match status" value="1"/>
</dbReference>
<dbReference type="SUPFAM" id="SSF47473">
    <property type="entry name" value="EF-hand"/>
    <property type="match status" value="1"/>
</dbReference>
<dbReference type="InterPro" id="IPR011992">
    <property type="entry name" value="EF-hand-dom_pair"/>
</dbReference>
<dbReference type="AlphaFoldDB" id="A0A6I9RJI3"/>
<feature type="domain" description="EF-hand" evidence="6">
    <location>
        <begin position="190"/>
        <end position="225"/>
    </location>
</feature>
<dbReference type="InterPro" id="IPR039647">
    <property type="entry name" value="EF_hand_pair_protein_CML-like"/>
</dbReference>
<evidence type="ECO:0000256" key="4">
    <source>
        <dbReference type="ARBA" id="ARBA00022837"/>
    </source>
</evidence>
<dbReference type="KEGG" id="egu:105049434"/>
<name>A0A6I9RJI3_ELAGV</name>
<dbReference type="GeneID" id="105049434"/>
<evidence type="ECO:0000256" key="1">
    <source>
        <dbReference type="ARBA" id="ARBA00003291"/>
    </source>
</evidence>
<protein>
    <submittedName>
        <fullName evidence="8">Calmodulin-like protein 6</fullName>
    </submittedName>
</protein>
<keyword evidence="4" id="KW-0106">Calcium</keyword>
<dbReference type="SMART" id="SM00054">
    <property type="entry name" value="EFh"/>
    <property type="match status" value="4"/>
</dbReference>
<dbReference type="InterPro" id="IPR018247">
    <property type="entry name" value="EF_Hand_1_Ca_BS"/>
</dbReference>
<feature type="domain" description="EF-hand" evidence="6">
    <location>
        <begin position="152"/>
        <end position="187"/>
    </location>
</feature>
<gene>
    <name evidence="8" type="primary">LOC105049434</name>
</gene>
<dbReference type="PROSITE" id="PS50222">
    <property type="entry name" value="EF_HAND_2"/>
    <property type="match status" value="4"/>
</dbReference>
<sequence length="226" mass="24979">MAALLFFAILFTCGLINSYFFLHPPKLLTRLASFLYVTSTPKPIVKTPSKDGKEVVVSEIVTDKAGIETVFATFDKDGDGFITTEELEESFKRLGLFSTRNEIVSMMKRVDANGDGLIDLEEFGELYDSLGRGRGGGDGDERGERGKEEEEEGEVELREAFDVFDENGDGLITVEELGLVLASLGLKRGATVEDCRDMIRKVDLDGDGMVDFGEFKKMMVEGVKLF</sequence>
<dbReference type="GO" id="GO:0043226">
    <property type="term" value="C:organelle"/>
    <property type="evidence" value="ECO:0007669"/>
    <property type="project" value="UniProtKB-ARBA"/>
</dbReference>
<feature type="region of interest" description="Disordered" evidence="5">
    <location>
        <begin position="131"/>
        <end position="153"/>
    </location>
</feature>
<comment type="function">
    <text evidence="1">Potential calcium sensor.</text>
</comment>
<dbReference type="InParanoid" id="A0A6I9RJI3"/>
<accession>A0A6I9RJI3</accession>
<dbReference type="PROSITE" id="PS00018">
    <property type="entry name" value="EF_HAND_1"/>
    <property type="match status" value="4"/>
</dbReference>